<dbReference type="Gene3D" id="3.40.50.360">
    <property type="match status" value="1"/>
</dbReference>
<evidence type="ECO:0000313" key="5">
    <source>
        <dbReference type="EMBL" id="KAK7727373.1"/>
    </source>
</evidence>
<dbReference type="PANTHER" id="PTHR10204:SF34">
    <property type="entry name" value="NAD(P)H DEHYDROGENASE [QUINONE] 1 ISOFORM 1"/>
    <property type="match status" value="1"/>
</dbReference>
<dbReference type="SUPFAM" id="SSF52218">
    <property type="entry name" value="Flavoproteins"/>
    <property type="match status" value="1"/>
</dbReference>
<dbReference type="InterPro" id="IPR003680">
    <property type="entry name" value="Flavodoxin_fold"/>
</dbReference>
<dbReference type="Pfam" id="PF02525">
    <property type="entry name" value="Flavodoxin_2"/>
    <property type="match status" value="1"/>
</dbReference>
<protein>
    <recommendedName>
        <fullName evidence="4">Flavodoxin-like fold domain-containing protein</fullName>
    </recommendedName>
</protein>
<dbReference type="InterPro" id="IPR051545">
    <property type="entry name" value="NAD(P)H_dehydrogenase_qn"/>
</dbReference>
<comment type="similarity">
    <text evidence="1">Belongs to the NAD(P)H dehydrogenase (quinone) family.</text>
</comment>
<accession>A0ABR1P6T2</accession>
<proteinExistence type="inferred from homology"/>
<feature type="domain" description="Flavodoxin-like fold" evidence="4">
    <location>
        <begin position="1"/>
        <end position="216"/>
    </location>
</feature>
<evidence type="ECO:0000256" key="3">
    <source>
        <dbReference type="SAM" id="MobiDB-lite"/>
    </source>
</evidence>
<feature type="region of interest" description="Disordered" evidence="3">
    <location>
        <begin position="253"/>
        <end position="275"/>
    </location>
</feature>
<comment type="caution">
    <text evidence="5">The sequence shown here is derived from an EMBL/GenBank/DDBJ whole genome shotgun (WGS) entry which is preliminary data.</text>
</comment>
<evidence type="ECO:0000256" key="1">
    <source>
        <dbReference type="ARBA" id="ARBA00006252"/>
    </source>
</evidence>
<organism evidence="5 6">
    <name type="scientific">Diaporthe eres</name>
    <name type="common">Phomopsis oblonga</name>
    <dbReference type="NCBI Taxonomy" id="83184"/>
    <lineage>
        <taxon>Eukaryota</taxon>
        <taxon>Fungi</taxon>
        <taxon>Dikarya</taxon>
        <taxon>Ascomycota</taxon>
        <taxon>Pezizomycotina</taxon>
        <taxon>Sordariomycetes</taxon>
        <taxon>Sordariomycetidae</taxon>
        <taxon>Diaporthales</taxon>
        <taxon>Diaporthaceae</taxon>
        <taxon>Diaporthe</taxon>
        <taxon>Diaporthe eres species complex</taxon>
    </lineage>
</organism>
<dbReference type="InterPro" id="IPR029039">
    <property type="entry name" value="Flavoprotein-like_sf"/>
</dbReference>
<dbReference type="EMBL" id="JAKNSF020000038">
    <property type="protein sequence ID" value="KAK7727373.1"/>
    <property type="molecule type" value="Genomic_DNA"/>
</dbReference>
<evidence type="ECO:0000259" key="4">
    <source>
        <dbReference type="Pfam" id="PF02525"/>
    </source>
</evidence>
<evidence type="ECO:0000256" key="2">
    <source>
        <dbReference type="ARBA" id="ARBA00023002"/>
    </source>
</evidence>
<dbReference type="Proteomes" id="UP001430848">
    <property type="component" value="Unassembled WGS sequence"/>
</dbReference>
<dbReference type="PANTHER" id="PTHR10204">
    <property type="entry name" value="NAD P H OXIDOREDUCTASE-RELATED"/>
    <property type="match status" value="1"/>
</dbReference>
<keyword evidence="2" id="KW-0560">Oxidoreductase</keyword>
<name>A0ABR1P6T2_DIAER</name>
<evidence type="ECO:0000313" key="6">
    <source>
        <dbReference type="Proteomes" id="UP001430848"/>
    </source>
</evidence>
<gene>
    <name evidence="5" type="ORF">SLS63_007196</name>
</gene>
<reference evidence="5 6" key="1">
    <citation type="submission" date="2024-02" db="EMBL/GenBank/DDBJ databases">
        <title>De novo assembly and annotation of 12 fungi associated with fruit tree decline syndrome in Ontario, Canada.</title>
        <authorList>
            <person name="Sulman M."/>
            <person name="Ellouze W."/>
            <person name="Ilyukhin E."/>
        </authorList>
    </citation>
    <scope>NUCLEOTIDE SEQUENCE [LARGE SCALE GENOMIC DNA]</scope>
    <source>
        <strain evidence="5 6">M169</strain>
    </source>
</reference>
<sequence>MRVFIVFAHPEPQSLGGSLLRTAVEELEAQGHEVQVSDLYAMNWKSQVDRSDFPKLPADARLRVPYASVEATSSDTLTDDVKREQEKLLWADAVILQFPLWWYSMPAILKGWVDRVYSGGFAYGVGEHNEKRWGDRYGEGKMLGKRAMVLVTVGGWKEHYSPRGICGPIDDLLFPITHGTLHYVGFEVLPSFVLYQADRADEAVFTAAADELRQRLRELSTVDPIPFRPQNGGEYELPTLILKPEVEAASESGFSVHIRPSKNAQDPKQSHEHAL</sequence>
<keyword evidence="6" id="KW-1185">Reference proteome</keyword>